<dbReference type="EMBL" id="VSWC01000119">
    <property type="protein sequence ID" value="KAA1082815.1"/>
    <property type="molecule type" value="Genomic_DNA"/>
</dbReference>
<proteinExistence type="predicted"/>
<sequence>MKLSYTVYALVVTLLLSTIFCNARNDVVCAYCKEPRAVEVKTKKPLPEAPCGHRLLDNTLCQSMRLKRLYKCKGCKEHSWGNARRTDDLPQEGSCTHESKQKMVYNQTKKTFEPFLEFI</sequence>
<feature type="chain" id="PRO_5036137297" evidence="1">
    <location>
        <begin position="24"/>
        <end position="119"/>
    </location>
</feature>
<evidence type="ECO:0000313" key="2">
    <source>
        <dbReference type="EMBL" id="KAA1079588.1"/>
    </source>
</evidence>
<keyword evidence="1" id="KW-0732">Signal</keyword>
<evidence type="ECO:0000313" key="5">
    <source>
        <dbReference type="Proteomes" id="UP000324748"/>
    </source>
</evidence>
<dbReference type="Proteomes" id="UP000324748">
    <property type="component" value="Unassembled WGS sequence"/>
</dbReference>
<comment type="caution">
    <text evidence="2">The sequence shown here is derived from an EMBL/GenBank/DDBJ whole genome shotgun (WGS) entry which is preliminary data.</text>
</comment>
<dbReference type="EMBL" id="VSWC01000132">
    <property type="protein sequence ID" value="KAA1079588.1"/>
    <property type="molecule type" value="Genomic_DNA"/>
</dbReference>
<evidence type="ECO:0000313" key="3">
    <source>
        <dbReference type="EMBL" id="KAA1082815.1"/>
    </source>
</evidence>
<reference evidence="5 6" key="1">
    <citation type="submission" date="2019-05" db="EMBL/GenBank/DDBJ databases">
        <title>Emergence of the Ug99 lineage of the wheat stem rust pathogen through somatic hybridization.</title>
        <authorList>
            <person name="Li F."/>
            <person name="Upadhyaya N.M."/>
            <person name="Sperschneider J."/>
            <person name="Matny O."/>
            <person name="Nguyen-Phuc H."/>
            <person name="Mago R."/>
            <person name="Raley C."/>
            <person name="Miller M.E."/>
            <person name="Silverstein K.A.T."/>
            <person name="Henningsen E."/>
            <person name="Hirsch C.D."/>
            <person name="Visser B."/>
            <person name="Pretorius Z.A."/>
            <person name="Steffenson B.J."/>
            <person name="Schwessinger B."/>
            <person name="Dodds P.N."/>
            <person name="Figueroa M."/>
        </authorList>
    </citation>
    <scope>NUCLEOTIDE SEQUENCE [LARGE SCALE GENOMIC DNA]</scope>
    <source>
        <strain evidence="2">21-0</strain>
        <strain evidence="4 6">Ug99</strain>
    </source>
</reference>
<protein>
    <submittedName>
        <fullName evidence="2">Uncharacterized protein</fullName>
    </submittedName>
</protein>
<evidence type="ECO:0000313" key="6">
    <source>
        <dbReference type="Proteomes" id="UP000325313"/>
    </source>
</evidence>
<organism evidence="2 5">
    <name type="scientific">Puccinia graminis f. sp. tritici</name>
    <dbReference type="NCBI Taxonomy" id="56615"/>
    <lineage>
        <taxon>Eukaryota</taxon>
        <taxon>Fungi</taxon>
        <taxon>Dikarya</taxon>
        <taxon>Basidiomycota</taxon>
        <taxon>Pucciniomycotina</taxon>
        <taxon>Pucciniomycetes</taxon>
        <taxon>Pucciniales</taxon>
        <taxon>Pucciniaceae</taxon>
        <taxon>Puccinia</taxon>
    </lineage>
</organism>
<evidence type="ECO:0000313" key="4">
    <source>
        <dbReference type="EMBL" id="KAA1087972.1"/>
    </source>
</evidence>
<keyword evidence="5" id="KW-1185">Reference proteome</keyword>
<dbReference type="Proteomes" id="UP000325313">
    <property type="component" value="Unassembled WGS sequence"/>
</dbReference>
<name>A0A5B0MU05_PUCGR</name>
<dbReference type="OrthoDB" id="2510809at2759"/>
<dbReference type="EMBL" id="VDEP01000408">
    <property type="protein sequence ID" value="KAA1087972.1"/>
    <property type="molecule type" value="Genomic_DNA"/>
</dbReference>
<dbReference type="AlphaFoldDB" id="A0A5B0MU05"/>
<evidence type="ECO:0000256" key="1">
    <source>
        <dbReference type="SAM" id="SignalP"/>
    </source>
</evidence>
<feature type="signal peptide" evidence="1">
    <location>
        <begin position="1"/>
        <end position="23"/>
    </location>
</feature>
<gene>
    <name evidence="3" type="ORF">PGT21_015376</name>
    <name evidence="2" type="ORF">PGT21_016807</name>
    <name evidence="4" type="ORF">PGTUg99_011900</name>
</gene>
<accession>A0A5B0MU05</accession>